<name>A0A0D2JRI8_9EURO</name>
<dbReference type="OrthoDB" id="4156606at2759"/>
<feature type="repeat" description="TPR" evidence="1">
    <location>
        <begin position="755"/>
        <end position="788"/>
    </location>
</feature>
<dbReference type="Pfam" id="PF00931">
    <property type="entry name" value="NB-ARC"/>
    <property type="match status" value="1"/>
</dbReference>
<evidence type="ECO:0000313" key="3">
    <source>
        <dbReference type="EMBL" id="KIX93064.1"/>
    </source>
</evidence>
<dbReference type="InterPro" id="IPR011990">
    <property type="entry name" value="TPR-like_helical_dom_sf"/>
</dbReference>
<dbReference type="Pfam" id="PF13181">
    <property type="entry name" value="TPR_8"/>
    <property type="match status" value="1"/>
</dbReference>
<dbReference type="PANTHER" id="PTHR46082:SF11">
    <property type="entry name" value="AAA+ ATPASE DOMAIN-CONTAINING PROTEIN-RELATED"/>
    <property type="match status" value="1"/>
</dbReference>
<keyword evidence="4" id="KW-1185">Reference proteome</keyword>
<keyword evidence="1" id="KW-0802">TPR repeat</keyword>
<dbReference type="InterPro" id="IPR019734">
    <property type="entry name" value="TPR_rpt"/>
</dbReference>
<dbReference type="SUPFAM" id="SSF53167">
    <property type="entry name" value="Purine and uridine phosphorylases"/>
    <property type="match status" value="1"/>
</dbReference>
<dbReference type="SUPFAM" id="SSF52540">
    <property type="entry name" value="P-loop containing nucleoside triphosphate hydrolases"/>
    <property type="match status" value="1"/>
</dbReference>
<dbReference type="Gene3D" id="3.40.50.1580">
    <property type="entry name" value="Nucleoside phosphorylase domain"/>
    <property type="match status" value="1"/>
</dbReference>
<dbReference type="PANTHER" id="PTHR46082">
    <property type="entry name" value="ATP/GTP-BINDING PROTEIN-RELATED"/>
    <property type="match status" value="1"/>
</dbReference>
<evidence type="ECO:0000259" key="2">
    <source>
        <dbReference type="Pfam" id="PF00931"/>
    </source>
</evidence>
<dbReference type="RefSeq" id="XP_016627187.1">
    <property type="nucleotide sequence ID" value="XM_016781610.1"/>
</dbReference>
<evidence type="ECO:0000256" key="1">
    <source>
        <dbReference type="PROSITE-ProRule" id="PRU00339"/>
    </source>
</evidence>
<proteinExistence type="predicted"/>
<dbReference type="AlphaFoldDB" id="A0A0D2JRI8"/>
<dbReference type="InterPro" id="IPR027417">
    <property type="entry name" value="P-loop_NTPase"/>
</dbReference>
<dbReference type="InterPro" id="IPR053137">
    <property type="entry name" value="NLR-like"/>
</dbReference>
<organism evidence="3 4">
    <name type="scientific">Fonsecaea multimorphosa CBS 102226</name>
    <dbReference type="NCBI Taxonomy" id="1442371"/>
    <lineage>
        <taxon>Eukaryota</taxon>
        <taxon>Fungi</taxon>
        <taxon>Dikarya</taxon>
        <taxon>Ascomycota</taxon>
        <taxon>Pezizomycotina</taxon>
        <taxon>Eurotiomycetes</taxon>
        <taxon>Chaetothyriomycetidae</taxon>
        <taxon>Chaetothyriales</taxon>
        <taxon>Herpotrichiellaceae</taxon>
        <taxon>Fonsecaea</taxon>
    </lineage>
</organism>
<dbReference type="Gene3D" id="3.40.50.300">
    <property type="entry name" value="P-loop containing nucleotide triphosphate hydrolases"/>
    <property type="match status" value="1"/>
</dbReference>
<dbReference type="EMBL" id="KN848097">
    <property type="protein sequence ID" value="KIX93064.1"/>
    <property type="molecule type" value="Genomic_DNA"/>
</dbReference>
<sequence length="987" mass="110853">MGKRLDYNNYTVAWIAVLPIEAEAALGMLDKKHEGHFESVTSDDYIYLGGEINNHNVVIATWPAGQNYGPGSAAALANQVKARFPRLWFSLLVGVAAGLPNLCPKDPGKCRDIRLGDVLVSVPSQQNTGVIHYDLGKATAEGFRCNGRQAETATIVRSAVTNIQLTKDHPFKKGNQFAAYLADFQASSENDKFFCPSQEEDRLYESPAETSLALEPVLIHRQPREESERTLVWYGTIGSGSTLMKDAAQRDQLRDEHDLIGLEMEAAGIMNTLAPGVIRGVCDYGDAQKNKDWQPYAAAAAAAYAKGVLYTINPKIDTIRNMGASADVGNAERMPLWIVPFERRDELVGRTSQLDRLATLLFAGHGYGKVAITGLGGVGKSRLALEMAHWAKAHRTSCSVFWIQGTNSSSFERDCRQIGQELNISQIDDAKADVKLVLKQHFDSKTTNEWLLIIDNADDMDLWTTRTTSDSNSTIPLMDYIPTSSSGAILLTTRNYRTAVKIAQKNIVPLEELNEHDALGMMKSLLVHPEILDENPSATSLLLEHLAGLPLAIVQVAAYLNENQIRDVDAYLRLWDSKEEATIELLSEEFEDDYRYRESKNPVATTWLISFEQMRRQNPKAAELLAFLACLDFKSIPETLFPFDIFETDVKDGVVAKDNVVIKGIAVLTGYAFLRLQEGSKREPLYDMHRLVHLATRNWLRQQKSLASWMRKAALHIESCFPEVSMRTKGIWGRYLPHAEKVCSSPEIEDDEGCFELLRLIGHCHSEDGRYRKAVDAYQKVVSWRKEHFAPNDVETFVICGELGQNLGDLGSYKDSENFNQRAVDGLTGVLGLEDLRTLESMGRLALTYWRSGKLDKAEELQEQVLSIHKRTRGEEHEETLTSMNNLAVTYSDRGRPDKAEKLRETALAVARRLFGEQDGRITYYMLSLADTYRLKGRFKNAEELLFSALEIRRKTFGKEHPMTLDTMHHLALTYQDQGRLKEAEEL</sequence>
<dbReference type="Proteomes" id="UP000053411">
    <property type="component" value="Unassembled WGS sequence"/>
</dbReference>
<dbReference type="PROSITE" id="PS50005">
    <property type="entry name" value="TPR"/>
    <property type="match status" value="1"/>
</dbReference>
<dbReference type="InterPro" id="IPR002182">
    <property type="entry name" value="NB-ARC"/>
</dbReference>
<gene>
    <name evidence="3" type="ORF">Z520_11121</name>
</gene>
<accession>A0A0D2JRI8</accession>
<feature type="non-terminal residue" evidence="3">
    <location>
        <position position="987"/>
    </location>
</feature>
<evidence type="ECO:0000313" key="4">
    <source>
        <dbReference type="Proteomes" id="UP000053411"/>
    </source>
</evidence>
<dbReference type="SUPFAM" id="SSF48452">
    <property type="entry name" value="TPR-like"/>
    <property type="match status" value="2"/>
</dbReference>
<dbReference type="Gene3D" id="1.25.40.10">
    <property type="entry name" value="Tetratricopeptide repeat domain"/>
    <property type="match status" value="2"/>
</dbReference>
<dbReference type="SMART" id="SM00028">
    <property type="entry name" value="TPR"/>
    <property type="match status" value="4"/>
</dbReference>
<dbReference type="GO" id="GO:0003824">
    <property type="term" value="F:catalytic activity"/>
    <property type="evidence" value="ECO:0007669"/>
    <property type="project" value="InterPro"/>
</dbReference>
<feature type="domain" description="NB-ARC" evidence="2">
    <location>
        <begin position="352"/>
        <end position="524"/>
    </location>
</feature>
<dbReference type="STRING" id="1442371.A0A0D2JRI8"/>
<dbReference type="GO" id="GO:0043531">
    <property type="term" value="F:ADP binding"/>
    <property type="evidence" value="ECO:0007669"/>
    <property type="project" value="InterPro"/>
</dbReference>
<dbReference type="Pfam" id="PF13424">
    <property type="entry name" value="TPR_12"/>
    <property type="match status" value="2"/>
</dbReference>
<dbReference type="InterPro" id="IPR035994">
    <property type="entry name" value="Nucleoside_phosphorylase_sf"/>
</dbReference>
<dbReference type="VEuPathDB" id="FungiDB:Z520_11121"/>
<reference evidence="3 4" key="1">
    <citation type="submission" date="2015-01" db="EMBL/GenBank/DDBJ databases">
        <title>The Genome Sequence of Fonsecaea multimorphosa CBS 102226.</title>
        <authorList>
            <consortium name="The Broad Institute Genomics Platform"/>
            <person name="Cuomo C."/>
            <person name="de Hoog S."/>
            <person name="Gorbushina A."/>
            <person name="Stielow B."/>
            <person name="Teixiera M."/>
            <person name="Abouelleil A."/>
            <person name="Chapman S.B."/>
            <person name="Priest M."/>
            <person name="Young S.K."/>
            <person name="Wortman J."/>
            <person name="Nusbaum C."/>
            <person name="Birren B."/>
        </authorList>
    </citation>
    <scope>NUCLEOTIDE SEQUENCE [LARGE SCALE GENOMIC DNA]</scope>
    <source>
        <strain evidence="3 4">CBS 102226</strain>
    </source>
</reference>
<dbReference type="GO" id="GO:0009116">
    <property type="term" value="P:nucleoside metabolic process"/>
    <property type="evidence" value="ECO:0007669"/>
    <property type="project" value="InterPro"/>
</dbReference>
<dbReference type="GeneID" id="27716867"/>
<protein>
    <recommendedName>
        <fullName evidence="2">NB-ARC domain-containing protein</fullName>
    </recommendedName>
</protein>